<dbReference type="HOGENOM" id="CLU_038234_2_0_11"/>
<reference evidence="10 11" key="2">
    <citation type="journal article" date="2010" name="Stand. Genomic Sci.">
        <title>Complete genome sequence of Kribbella flavida type strain (IFO 14399).</title>
        <authorList>
            <person name="Pukall R."/>
            <person name="Lapidus A."/>
            <person name="Glavina Del Rio T."/>
            <person name="Copeland A."/>
            <person name="Tice H."/>
            <person name="Cheng J.-F."/>
            <person name="Lucas S."/>
            <person name="Chen F."/>
            <person name="Nolan M."/>
            <person name="LaButti K."/>
            <person name="Pati A."/>
            <person name="Ivanova N."/>
            <person name="Mavrommatis K."/>
            <person name="Mikhailova N."/>
            <person name="Pitluck S."/>
            <person name="Bruce D."/>
            <person name="Goodwin L."/>
            <person name="Land M."/>
            <person name="Hauser L."/>
            <person name="Chang Y.-J."/>
            <person name="Jeffries C.D."/>
            <person name="Chen A."/>
            <person name="Palaniappan K."/>
            <person name="Chain P."/>
            <person name="Rohde M."/>
            <person name="Goeker M."/>
            <person name="Bristow J."/>
            <person name="Eisen J.A."/>
            <person name="Markowitz V."/>
            <person name="Hugenholtz P."/>
            <person name="Kyrpides N.C."/>
            <person name="Klenk H.-P."/>
            <person name="Brettin T."/>
        </authorList>
    </citation>
    <scope>NUCLEOTIDE SEQUENCE [LARGE SCALE GENOMIC DNA]</scope>
    <source>
        <strain evidence="11">DSM 17836 / JCM 10339 / NBRC 14399</strain>
    </source>
</reference>
<evidence type="ECO:0000313" key="11">
    <source>
        <dbReference type="Proteomes" id="UP000007967"/>
    </source>
</evidence>
<evidence type="ECO:0000256" key="3">
    <source>
        <dbReference type="ARBA" id="ARBA00022729"/>
    </source>
</evidence>
<feature type="domain" description="GH26" evidence="9">
    <location>
        <begin position="282"/>
        <end position="588"/>
    </location>
</feature>
<gene>
    <name evidence="10" type="ordered locus">Kfla_2723</name>
</gene>
<keyword evidence="8" id="KW-0472">Membrane</keyword>
<feature type="region of interest" description="Disordered" evidence="7">
    <location>
        <begin position="1"/>
        <end position="22"/>
    </location>
</feature>
<sequence length="602" mass="64105">MRDNPSRRHGRHRSAVPSDALNEPVAKAGRRALIPILAAGALVLTTAGVGVAALDSDEPAPAPVTVTAAADAYVSTKSATQRHGWSTRLVVKLNESTSYLRYAAPAVADGYDRKATLVLTRLTTGNPSTIKVSAAPGGWTEAVTAATAPAPGAPIAAAADDGRSRELRIDVSAGVTRSGSLDLALTQAAGRGGTVFGSRESGTAQTKLEISYLPGGSTPPVPSTPTSAPTTTAPTVSPTVTATRPTTTTPRPTASKPTATPTTTPTTTKPTPTPTTPTPTAPPTSGPGCTVSALLVPSCGAWWGAAANPLGSESWDQALSTFEATTGRTVDIAHYYNSSPKLFPTAEMIKRAREPGKKRMLLLNWKPEMGRTWAQVAAGDPEVDKAIDAEARYLKSTFPEKFFLGIHHEPEEEVRPAAGSGYTAKDYRAMYRHVVQRLRANGVTNAVFVMNYMGTPHWGSQPWFEDLYPGDDVVDWIAEDPYIFGDDANWWGPFTTGVNRKDTYTNPGWPGFYTWATTKHPGKPIMLGEWGVDEQTMLGMSKADVLRTVQDGLRKMPQVKALVYWNESTFHTVGTTRLDSSPASLAAAREIANTGLLARQLK</sequence>
<dbReference type="GO" id="GO:0005576">
    <property type="term" value="C:extracellular region"/>
    <property type="evidence" value="ECO:0007669"/>
    <property type="project" value="UniProtKB-SubCell"/>
</dbReference>
<organism evidence="10 11">
    <name type="scientific">Kribbella flavida (strain DSM 17836 / JCM 10339 / NBRC 14399)</name>
    <dbReference type="NCBI Taxonomy" id="479435"/>
    <lineage>
        <taxon>Bacteria</taxon>
        <taxon>Bacillati</taxon>
        <taxon>Actinomycetota</taxon>
        <taxon>Actinomycetes</taxon>
        <taxon>Propionibacteriales</taxon>
        <taxon>Kribbellaceae</taxon>
        <taxon>Kribbella</taxon>
    </lineage>
</organism>
<dbReference type="CAZy" id="GH26">
    <property type="family name" value="Glycoside Hydrolase Family 26"/>
</dbReference>
<evidence type="ECO:0000256" key="2">
    <source>
        <dbReference type="ARBA" id="ARBA00022525"/>
    </source>
</evidence>
<feature type="active site" description="Nucleophile" evidence="6">
    <location>
        <position position="529"/>
    </location>
</feature>
<dbReference type="AlphaFoldDB" id="D2PYZ4"/>
<feature type="compositionally biased region" description="Pro residues" evidence="7">
    <location>
        <begin position="271"/>
        <end position="285"/>
    </location>
</feature>
<feature type="active site" description="Proton donor" evidence="6">
    <location>
        <position position="409"/>
    </location>
</feature>
<dbReference type="GO" id="GO:0004553">
    <property type="term" value="F:hydrolase activity, hydrolyzing O-glycosyl compounds"/>
    <property type="evidence" value="ECO:0007669"/>
    <property type="project" value="InterPro"/>
</dbReference>
<dbReference type="eggNOG" id="COG2730">
    <property type="taxonomic scope" value="Bacteria"/>
</dbReference>
<dbReference type="PROSITE" id="PS51764">
    <property type="entry name" value="GH26"/>
    <property type="match status" value="1"/>
</dbReference>
<dbReference type="Proteomes" id="UP000007967">
    <property type="component" value="Chromosome"/>
</dbReference>
<dbReference type="EMBL" id="CP001736">
    <property type="protein sequence ID" value="ADB31788.1"/>
    <property type="molecule type" value="Genomic_DNA"/>
</dbReference>
<keyword evidence="5 6" id="KW-0326">Glycosidase</keyword>
<dbReference type="SUPFAM" id="SSF51445">
    <property type="entry name" value="(Trans)glycosidases"/>
    <property type="match status" value="1"/>
</dbReference>
<feature type="region of interest" description="Disordered" evidence="7">
    <location>
        <begin position="210"/>
        <end position="286"/>
    </location>
</feature>
<dbReference type="KEGG" id="kfl:Kfla_2723"/>
<dbReference type="OrthoDB" id="9816550at2"/>
<keyword evidence="4 6" id="KW-0378">Hydrolase</keyword>
<evidence type="ECO:0000256" key="8">
    <source>
        <dbReference type="SAM" id="Phobius"/>
    </source>
</evidence>
<protein>
    <recommendedName>
        <fullName evidence="9">GH26 domain-containing protein</fullName>
    </recommendedName>
</protein>
<dbReference type="Gene3D" id="3.20.20.80">
    <property type="entry name" value="Glycosidases"/>
    <property type="match status" value="1"/>
</dbReference>
<feature type="transmembrane region" description="Helical" evidence="8">
    <location>
        <begin position="32"/>
        <end position="54"/>
    </location>
</feature>
<keyword evidence="2" id="KW-0964">Secreted</keyword>
<dbReference type="Pfam" id="PF24517">
    <property type="entry name" value="CBM96"/>
    <property type="match status" value="1"/>
</dbReference>
<reference evidence="11" key="1">
    <citation type="submission" date="2009-09" db="EMBL/GenBank/DDBJ databases">
        <title>The complete genome of Kribbella flavida DSM 17836.</title>
        <authorList>
            <consortium name="US DOE Joint Genome Institute (JGI-PGF)"/>
            <person name="Lucas S."/>
            <person name="Copeland A."/>
            <person name="Lapidus A."/>
            <person name="Glavina del Rio T."/>
            <person name="Dalin E."/>
            <person name="Tice H."/>
            <person name="Bruce D."/>
            <person name="Goodwin L."/>
            <person name="Pitluck S."/>
            <person name="Kyrpides N."/>
            <person name="Mavromatis K."/>
            <person name="Ivanova N."/>
            <person name="Saunders E."/>
            <person name="Brettin T."/>
            <person name="Detter J.C."/>
            <person name="Han C."/>
            <person name="Larimer F."/>
            <person name="Land M."/>
            <person name="Hauser L."/>
            <person name="Markowitz V."/>
            <person name="Cheng J.-F."/>
            <person name="Hugenholtz P."/>
            <person name="Woyke T."/>
            <person name="Wu D."/>
            <person name="Pukall R."/>
            <person name="Klenk H.-P."/>
            <person name="Eisen J.A."/>
        </authorList>
    </citation>
    <scope>NUCLEOTIDE SEQUENCE [LARGE SCALE GENOMIC DNA]</scope>
    <source>
        <strain evidence="11">DSM 17836 / JCM 10339 / NBRC 14399</strain>
    </source>
</reference>
<keyword evidence="8" id="KW-0812">Transmembrane</keyword>
<proteinExistence type="inferred from homology"/>
<evidence type="ECO:0000259" key="9">
    <source>
        <dbReference type="PROSITE" id="PS51764"/>
    </source>
</evidence>
<keyword evidence="3" id="KW-0732">Signal</keyword>
<evidence type="ECO:0000256" key="6">
    <source>
        <dbReference type="PROSITE-ProRule" id="PRU01100"/>
    </source>
</evidence>
<dbReference type="RefSeq" id="WP_012920344.1">
    <property type="nucleotide sequence ID" value="NC_013729.1"/>
</dbReference>
<evidence type="ECO:0000256" key="4">
    <source>
        <dbReference type="ARBA" id="ARBA00022801"/>
    </source>
</evidence>
<evidence type="ECO:0000256" key="5">
    <source>
        <dbReference type="ARBA" id="ARBA00023295"/>
    </source>
</evidence>
<evidence type="ECO:0000256" key="7">
    <source>
        <dbReference type="SAM" id="MobiDB-lite"/>
    </source>
</evidence>
<comment type="similarity">
    <text evidence="6">Belongs to the glycosyl hydrolase 26 family.</text>
</comment>
<comment type="subcellular location">
    <subcellularLocation>
        <location evidence="1">Secreted</location>
    </subcellularLocation>
</comment>
<name>D2PYZ4_KRIFD</name>
<keyword evidence="8" id="KW-1133">Transmembrane helix</keyword>
<dbReference type="InterPro" id="IPR022790">
    <property type="entry name" value="GH26_dom"/>
</dbReference>
<accession>D2PYZ4</accession>
<dbReference type="STRING" id="479435.Kfla_2723"/>
<feature type="compositionally biased region" description="Low complexity" evidence="7">
    <location>
        <begin position="224"/>
        <end position="270"/>
    </location>
</feature>
<keyword evidence="11" id="KW-1185">Reference proteome</keyword>
<dbReference type="InterPro" id="IPR055372">
    <property type="entry name" value="CBM96"/>
</dbReference>
<evidence type="ECO:0000256" key="1">
    <source>
        <dbReference type="ARBA" id="ARBA00004613"/>
    </source>
</evidence>
<evidence type="ECO:0000313" key="10">
    <source>
        <dbReference type="EMBL" id="ADB31788.1"/>
    </source>
</evidence>
<dbReference type="InterPro" id="IPR017853">
    <property type="entry name" value="GH"/>
</dbReference>